<evidence type="ECO:0000313" key="2">
    <source>
        <dbReference type="Proteomes" id="UP001147747"/>
    </source>
</evidence>
<name>A0A9W9W742_9EURO</name>
<dbReference type="Proteomes" id="UP001147747">
    <property type="component" value="Unassembled WGS sequence"/>
</dbReference>
<dbReference type="RefSeq" id="XP_056491927.1">
    <property type="nucleotide sequence ID" value="XM_056626132.1"/>
</dbReference>
<comment type="caution">
    <text evidence="1">The sequence shown here is derived from an EMBL/GenBank/DDBJ whole genome shotgun (WGS) entry which is preliminary data.</text>
</comment>
<protein>
    <submittedName>
        <fullName evidence="1">Uncharacterized protein</fullName>
    </submittedName>
</protein>
<sequence>MNQRRSPRRLAIQPPISLAESLELTHQGFETAYGAISSDVEYLTIVQSSNHYVTAKFVDLFAKQDAVGGRLIVVINGFDGLSSHEVSLLKLLEGHTHKYESQTWRFSEANTEHACKIIRGDINLIDGQEGVHELESGSGSGIVREEELDFLTALYVRMIRHICEDRIQLGV</sequence>
<dbReference type="GeneID" id="81365112"/>
<dbReference type="OrthoDB" id="4358598at2759"/>
<evidence type="ECO:0000313" key="1">
    <source>
        <dbReference type="EMBL" id="KAJ5407612.1"/>
    </source>
</evidence>
<reference evidence="1" key="2">
    <citation type="journal article" date="2023" name="IMA Fungus">
        <title>Comparative genomic study of the Penicillium genus elucidates a diverse pangenome and 15 lateral gene transfer events.</title>
        <authorList>
            <person name="Petersen C."/>
            <person name="Sorensen T."/>
            <person name="Nielsen M.R."/>
            <person name="Sondergaard T.E."/>
            <person name="Sorensen J.L."/>
            <person name="Fitzpatrick D.A."/>
            <person name="Frisvad J.C."/>
            <person name="Nielsen K.L."/>
        </authorList>
    </citation>
    <scope>NUCLEOTIDE SEQUENCE</scope>
    <source>
        <strain evidence="1">IBT 29677</strain>
    </source>
</reference>
<proteinExistence type="predicted"/>
<accession>A0A9W9W742</accession>
<keyword evidence="2" id="KW-1185">Reference proteome</keyword>
<dbReference type="EMBL" id="JAPZBU010000004">
    <property type="protein sequence ID" value="KAJ5407612.1"/>
    <property type="molecule type" value="Genomic_DNA"/>
</dbReference>
<reference evidence="1" key="1">
    <citation type="submission" date="2022-12" db="EMBL/GenBank/DDBJ databases">
        <authorList>
            <person name="Petersen C."/>
        </authorList>
    </citation>
    <scope>NUCLEOTIDE SEQUENCE</scope>
    <source>
        <strain evidence="1">IBT 29677</strain>
    </source>
</reference>
<gene>
    <name evidence="1" type="ORF">N7509_001495</name>
</gene>
<organism evidence="1 2">
    <name type="scientific">Penicillium cosmopolitanum</name>
    <dbReference type="NCBI Taxonomy" id="1131564"/>
    <lineage>
        <taxon>Eukaryota</taxon>
        <taxon>Fungi</taxon>
        <taxon>Dikarya</taxon>
        <taxon>Ascomycota</taxon>
        <taxon>Pezizomycotina</taxon>
        <taxon>Eurotiomycetes</taxon>
        <taxon>Eurotiomycetidae</taxon>
        <taxon>Eurotiales</taxon>
        <taxon>Aspergillaceae</taxon>
        <taxon>Penicillium</taxon>
    </lineage>
</organism>
<dbReference type="AlphaFoldDB" id="A0A9W9W742"/>